<evidence type="ECO:0000256" key="1">
    <source>
        <dbReference type="ARBA" id="ARBA00009922"/>
    </source>
</evidence>
<dbReference type="GO" id="GO:0016887">
    <property type="term" value="F:ATP hydrolysis activity"/>
    <property type="evidence" value="ECO:0007669"/>
    <property type="project" value="RHEA"/>
</dbReference>
<feature type="domain" description="UvrD-like helicase ATP-binding" evidence="12">
    <location>
        <begin position="1"/>
        <end position="279"/>
    </location>
</feature>
<dbReference type="GO" id="GO:0003677">
    <property type="term" value="F:DNA binding"/>
    <property type="evidence" value="ECO:0007669"/>
    <property type="project" value="UniProtKB-KW"/>
</dbReference>
<dbReference type="InterPro" id="IPR014016">
    <property type="entry name" value="UvrD-like_ATP-bd"/>
</dbReference>
<evidence type="ECO:0000256" key="4">
    <source>
        <dbReference type="ARBA" id="ARBA00022806"/>
    </source>
</evidence>
<dbReference type="FunFam" id="1.10.486.10:FF:000003">
    <property type="entry name" value="ATP-dependent DNA helicase"/>
    <property type="match status" value="1"/>
</dbReference>
<gene>
    <name evidence="14" type="ORF">IV45_GL000665</name>
</gene>
<evidence type="ECO:0000313" key="15">
    <source>
        <dbReference type="Proteomes" id="UP000050934"/>
    </source>
</evidence>
<dbReference type="PANTHER" id="PTHR11070">
    <property type="entry name" value="UVRD / RECB / PCRA DNA HELICASE FAMILY MEMBER"/>
    <property type="match status" value="1"/>
</dbReference>
<dbReference type="EC" id="5.6.2.4" evidence="11"/>
<accession>A0A0R2I7F0</accession>
<dbReference type="RefSeq" id="WP_057741406.1">
    <property type="nucleotide sequence ID" value="NZ_JQBW01000010.1"/>
</dbReference>
<keyword evidence="2 10" id="KW-0547">Nucleotide-binding</keyword>
<evidence type="ECO:0000256" key="10">
    <source>
        <dbReference type="PROSITE-ProRule" id="PRU00560"/>
    </source>
</evidence>
<dbReference type="OrthoDB" id="9810135at2"/>
<dbReference type="NCBIfam" id="TIGR01073">
    <property type="entry name" value="pcrA"/>
    <property type="match status" value="1"/>
</dbReference>
<dbReference type="SUPFAM" id="SSF52540">
    <property type="entry name" value="P-loop containing nucleoside triphosphate hydrolases"/>
    <property type="match status" value="1"/>
</dbReference>
<evidence type="ECO:0000313" key="14">
    <source>
        <dbReference type="EMBL" id="KRN58220.1"/>
    </source>
</evidence>
<comment type="similarity">
    <text evidence="1 11">Belongs to the helicase family. UvrD subfamily.</text>
</comment>
<evidence type="ECO:0000259" key="13">
    <source>
        <dbReference type="PROSITE" id="PS51217"/>
    </source>
</evidence>
<comment type="caution">
    <text evidence="14">The sequence shown here is derived from an EMBL/GenBank/DDBJ whole genome shotgun (WGS) entry which is preliminary data.</text>
</comment>
<dbReference type="InterPro" id="IPR005751">
    <property type="entry name" value="ATP-dep_DNA_helicase_PcrA"/>
</dbReference>
<evidence type="ECO:0000256" key="9">
    <source>
        <dbReference type="ARBA" id="ARBA00048988"/>
    </source>
</evidence>
<evidence type="ECO:0000256" key="5">
    <source>
        <dbReference type="ARBA" id="ARBA00022840"/>
    </source>
</evidence>
<dbReference type="GO" id="GO:0005524">
    <property type="term" value="F:ATP binding"/>
    <property type="evidence" value="ECO:0007669"/>
    <property type="project" value="UniProtKB-UniRule"/>
</dbReference>
<feature type="binding site" evidence="10">
    <location>
        <begin position="20"/>
        <end position="27"/>
    </location>
    <ligand>
        <name>ATP</name>
        <dbReference type="ChEBI" id="CHEBI:30616"/>
    </ligand>
</feature>
<dbReference type="GO" id="GO:0000725">
    <property type="term" value="P:recombinational repair"/>
    <property type="evidence" value="ECO:0007669"/>
    <property type="project" value="TreeGrafter"/>
</dbReference>
<name>A0A0R2I7F0_9LACO</name>
<keyword evidence="5 10" id="KW-0067">ATP-binding</keyword>
<dbReference type="Pfam" id="PF13361">
    <property type="entry name" value="UvrD_C"/>
    <property type="match status" value="1"/>
</dbReference>
<dbReference type="GO" id="GO:0006260">
    <property type="term" value="P:DNA replication"/>
    <property type="evidence" value="ECO:0007669"/>
    <property type="project" value="InterPro"/>
</dbReference>
<comment type="catalytic activity">
    <reaction evidence="9 11">
        <text>ATP + H2O = ADP + phosphate + H(+)</text>
        <dbReference type="Rhea" id="RHEA:13065"/>
        <dbReference type="ChEBI" id="CHEBI:15377"/>
        <dbReference type="ChEBI" id="CHEBI:15378"/>
        <dbReference type="ChEBI" id="CHEBI:30616"/>
        <dbReference type="ChEBI" id="CHEBI:43474"/>
        <dbReference type="ChEBI" id="CHEBI:456216"/>
        <dbReference type="EC" id="5.6.2.4"/>
    </reaction>
</comment>
<keyword evidence="3 10" id="KW-0378">Hydrolase</keyword>
<dbReference type="Gene3D" id="1.10.10.160">
    <property type="match status" value="1"/>
</dbReference>
<dbReference type="EMBL" id="JQBW01000010">
    <property type="protein sequence ID" value="KRN58220.1"/>
    <property type="molecule type" value="Genomic_DNA"/>
</dbReference>
<dbReference type="GO" id="GO:0009314">
    <property type="term" value="P:response to radiation"/>
    <property type="evidence" value="ECO:0007669"/>
    <property type="project" value="UniProtKB-ARBA"/>
</dbReference>
<dbReference type="AlphaFoldDB" id="A0A0R2I7F0"/>
<dbReference type="Proteomes" id="UP000050934">
    <property type="component" value="Unassembled WGS sequence"/>
</dbReference>
<dbReference type="InterPro" id="IPR027417">
    <property type="entry name" value="P-loop_NTPase"/>
</dbReference>
<evidence type="ECO:0000256" key="11">
    <source>
        <dbReference type="RuleBase" id="RU364053"/>
    </source>
</evidence>
<reference evidence="14 15" key="1">
    <citation type="journal article" date="2015" name="Genome Announc.">
        <title>Expanding the biotechnology potential of lactobacilli through comparative genomics of 213 strains and associated genera.</title>
        <authorList>
            <person name="Sun Z."/>
            <person name="Harris H.M."/>
            <person name="McCann A."/>
            <person name="Guo C."/>
            <person name="Argimon S."/>
            <person name="Zhang W."/>
            <person name="Yang X."/>
            <person name="Jeffery I.B."/>
            <person name="Cooney J.C."/>
            <person name="Kagawa T.F."/>
            <person name="Liu W."/>
            <person name="Song Y."/>
            <person name="Salvetti E."/>
            <person name="Wrobel A."/>
            <person name="Rasinkangas P."/>
            <person name="Parkhill J."/>
            <person name="Rea M.C."/>
            <person name="O'Sullivan O."/>
            <person name="Ritari J."/>
            <person name="Douillard F.P."/>
            <person name="Paul Ross R."/>
            <person name="Yang R."/>
            <person name="Briner A.E."/>
            <person name="Felis G.E."/>
            <person name="de Vos W.M."/>
            <person name="Barrangou R."/>
            <person name="Klaenhammer T.R."/>
            <person name="Caufield P.W."/>
            <person name="Cui Y."/>
            <person name="Zhang H."/>
            <person name="O'Toole P.W."/>
        </authorList>
    </citation>
    <scope>NUCLEOTIDE SEQUENCE [LARGE SCALE GENOMIC DNA]</scope>
    <source>
        <strain evidence="14 15">DSM 17896</strain>
    </source>
</reference>
<evidence type="ECO:0000256" key="6">
    <source>
        <dbReference type="ARBA" id="ARBA00023125"/>
    </source>
</evidence>
<dbReference type="PROSITE" id="PS51198">
    <property type="entry name" value="UVRD_HELICASE_ATP_BIND"/>
    <property type="match status" value="1"/>
</dbReference>
<dbReference type="Pfam" id="PF21196">
    <property type="entry name" value="PcrA_UvrD_tudor"/>
    <property type="match status" value="1"/>
</dbReference>
<feature type="domain" description="UvrD-like helicase C-terminal" evidence="13">
    <location>
        <begin position="280"/>
        <end position="563"/>
    </location>
</feature>
<dbReference type="GO" id="GO:0043138">
    <property type="term" value="F:3'-5' DNA helicase activity"/>
    <property type="evidence" value="ECO:0007669"/>
    <property type="project" value="UniProtKB-EC"/>
</dbReference>
<dbReference type="CDD" id="cd18807">
    <property type="entry name" value="SF1_C_UvrD"/>
    <property type="match status" value="1"/>
</dbReference>
<dbReference type="PANTHER" id="PTHR11070:SF2">
    <property type="entry name" value="ATP-DEPENDENT DNA HELICASE SRS2"/>
    <property type="match status" value="1"/>
</dbReference>
<evidence type="ECO:0000256" key="8">
    <source>
        <dbReference type="ARBA" id="ARBA00034617"/>
    </source>
</evidence>
<dbReference type="FunFam" id="1.10.10.160:FF:000001">
    <property type="entry name" value="ATP-dependent DNA helicase"/>
    <property type="match status" value="1"/>
</dbReference>
<dbReference type="Gene3D" id="1.10.486.10">
    <property type="entry name" value="PCRA, domain 4"/>
    <property type="match status" value="1"/>
</dbReference>
<proteinExistence type="inferred from homology"/>
<dbReference type="PROSITE" id="PS51217">
    <property type="entry name" value="UVRD_HELICASE_CTER"/>
    <property type="match status" value="1"/>
</dbReference>
<dbReference type="InterPro" id="IPR000212">
    <property type="entry name" value="DNA_helicase_UvrD/REP"/>
</dbReference>
<keyword evidence="4 10" id="KW-0347">Helicase</keyword>
<sequence>MNDQQQKAVLTTEGPVLVMAGAGSGKTRVLTHRVAYLIEQKGVLPWHILAITFTNKAAREMKERIGKLLGESADDVWVSTFHALCVRILRRNIDQLGFNRAFTIADPSEQRTLVKQVCGQLNIDIKKFDPRQLLSTISNAKNAMLTPDQYAEQAGHDPYRQMVAKVYRLYQQQLEENQTLDFDDLIMKTIQLFKKEPDTLAFYQDKFHYIHVDEYQDTNDAQYELVHLLADKYHNLCVVGDADQSIYGWRGANMNNILNFEKDYPDAHTIMLEQNYRSTQTILDAANEVIANNENRKDKNLWTQNGKGDKISYYRAQSEHDEAYYVVKKIQEECKEHGYHYDDFAVLYRTNAQSRVIEETFLKSSVPYTMVGGHKFYDRKEIRDILAYLTLLANPDDSMSFERVVNTPKRGIGPTSVEKLHQFAALNGMSLMTAAQNIEMANDISSAVKNKLDGFGQLMKSIQEQADGKTVTELTDLILDKTGYLKALKDVADRDLQAQSRIDNLNEFKSVTQEFDHSAEGDVANTQEKLTNFLTNLALVSPQDDIEDQANTVTLMTLHAAKGLEFPVVFMIGMEQSIFPLARSLQHSDQEEEERRLAYVGITRAKKKLYLTNAMSRVLYGRIQRNPESEFIDEIDDKLLDYDNVASERIPFAKDQAGYAQRAAAATTYHPTKHRYASAGKRIAPKTNEGTGADKQAWSAGDKVRHKKWGIGTVVSVNGSGKDMELDIAFPNEGVRRLLATFAPIEKVDD</sequence>
<organism evidence="14 15">
    <name type="scientific">Limosilactobacillus secaliphilus</name>
    <dbReference type="NCBI Taxonomy" id="396268"/>
    <lineage>
        <taxon>Bacteria</taxon>
        <taxon>Bacillati</taxon>
        <taxon>Bacillota</taxon>
        <taxon>Bacilli</taxon>
        <taxon>Lactobacillales</taxon>
        <taxon>Lactobacillaceae</taxon>
        <taxon>Limosilactobacillus</taxon>
    </lineage>
</organism>
<evidence type="ECO:0000259" key="12">
    <source>
        <dbReference type="PROSITE" id="PS51198"/>
    </source>
</evidence>
<dbReference type="Gene3D" id="3.40.50.300">
    <property type="entry name" value="P-loop containing nucleotide triphosphate hydrolases"/>
    <property type="match status" value="2"/>
</dbReference>
<dbReference type="CDD" id="cd17932">
    <property type="entry name" value="DEXQc_UvrD"/>
    <property type="match status" value="1"/>
</dbReference>
<protein>
    <recommendedName>
        <fullName evidence="11">ATP-dependent DNA helicase</fullName>
        <ecNumber evidence="11">5.6.2.4</ecNumber>
    </recommendedName>
</protein>
<dbReference type="InterPro" id="IPR014017">
    <property type="entry name" value="DNA_helicase_UvrD-like_C"/>
</dbReference>
<dbReference type="GO" id="GO:0033202">
    <property type="term" value="C:DNA helicase complex"/>
    <property type="evidence" value="ECO:0007669"/>
    <property type="project" value="TreeGrafter"/>
</dbReference>
<evidence type="ECO:0000256" key="7">
    <source>
        <dbReference type="ARBA" id="ARBA00023235"/>
    </source>
</evidence>
<dbReference type="GO" id="GO:0005829">
    <property type="term" value="C:cytosol"/>
    <property type="evidence" value="ECO:0007669"/>
    <property type="project" value="TreeGrafter"/>
</dbReference>
<evidence type="ECO:0000256" key="2">
    <source>
        <dbReference type="ARBA" id="ARBA00022741"/>
    </source>
</evidence>
<dbReference type="PATRIC" id="fig|396268.3.peg.674"/>
<dbReference type="InterPro" id="IPR013986">
    <property type="entry name" value="DExx_box_DNA_helicase_dom_sf"/>
</dbReference>
<evidence type="ECO:0000256" key="3">
    <source>
        <dbReference type="ARBA" id="ARBA00022801"/>
    </source>
</evidence>
<dbReference type="STRING" id="396268.IV45_GL000665"/>
<keyword evidence="7" id="KW-0413">Isomerase</keyword>
<dbReference type="Pfam" id="PF00580">
    <property type="entry name" value="UvrD-helicase"/>
    <property type="match status" value="1"/>
</dbReference>
<keyword evidence="15" id="KW-1185">Reference proteome</keyword>
<keyword evidence="6 11" id="KW-0238">DNA-binding</keyword>
<comment type="catalytic activity">
    <reaction evidence="8">
        <text>Couples ATP hydrolysis with the unwinding of duplex DNA by translocating in the 3'-5' direction.</text>
        <dbReference type="EC" id="5.6.2.4"/>
    </reaction>
</comment>